<evidence type="ECO:0000256" key="1">
    <source>
        <dbReference type="SAM" id="MobiDB-lite"/>
    </source>
</evidence>
<gene>
    <name evidence="2" type="ORF">RUM43_001880</name>
</gene>
<feature type="region of interest" description="Disordered" evidence="1">
    <location>
        <begin position="59"/>
        <end position="111"/>
    </location>
</feature>
<feature type="compositionally biased region" description="Basic and acidic residues" evidence="1">
    <location>
        <begin position="92"/>
        <end position="111"/>
    </location>
</feature>
<sequence>MINVTAQEENLRLLMENVTIVLSSSDSLTDKSKFNEKINLNKSFYVKCGPWNLRNSQEEKSIPLPVDDLRRGTRQKERRKERERQTTTNNVKSHEEKQRKTENERRWGEEEKAQAKLQLFKSFERCPFCC</sequence>
<evidence type="ECO:0000313" key="2">
    <source>
        <dbReference type="EMBL" id="KAK6645600.1"/>
    </source>
</evidence>
<accession>A0AAN8SF31</accession>
<comment type="caution">
    <text evidence="2">The sequence shown here is derived from an EMBL/GenBank/DDBJ whole genome shotgun (WGS) entry which is preliminary data.</text>
</comment>
<evidence type="ECO:0000313" key="3">
    <source>
        <dbReference type="Proteomes" id="UP001372834"/>
    </source>
</evidence>
<reference evidence="2 3" key="1">
    <citation type="submission" date="2023-10" db="EMBL/GenBank/DDBJ databases">
        <title>Genomes of two closely related lineages of the louse Polyplax serrata with different host specificities.</title>
        <authorList>
            <person name="Martinu J."/>
            <person name="Tarabai H."/>
            <person name="Stefka J."/>
            <person name="Hypsa V."/>
        </authorList>
    </citation>
    <scope>NUCLEOTIDE SEQUENCE [LARGE SCALE GENOMIC DNA]</scope>
    <source>
        <strain evidence="2">HR10_N</strain>
    </source>
</reference>
<feature type="compositionally biased region" description="Basic and acidic residues" evidence="1">
    <location>
        <begin position="59"/>
        <end position="85"/>
    </location>
</feature>
<protein>
    <submittedName>
        <fullName evidence="2">Uncharacterized protein</fullName>
    </submittedName>
</protein>
<dbReference type="Proteomes" id="UP001372834">
    <property type="component" value="Unassembled WGS sequence"/>
</dbReference>
<proteinExistence type="predicted"/>
<organism evidence="2 3">
    <name type="scientific">Polyplax serrata</name>
    <name type="common">Common mouse louse</name>
    <dbReference type="NCBI Taxonomy" id="468196"/>
    <lineage>
        <taxon>Eukaryota</taxon>
        <taxon>Metazoa</taxon>
        <taxon>Ecdysozoa</taxon>
        <taxon>Arthropoda</taxon>
        <taxon>Hexapoda</taxon>
        <taxon>Insecta</taxon>
        <taxon>Pterygota</taxon>
        <taxon>Neoptera</taxon>
        <taxon>Paraneoptera</taxon>
        <taxon>Psocodea</taxon>
        <taxon>Troctomorpha</taxon>
        <taxon>Phthiraptera</taxon>
        <taxon>Anoplura</taxon>
        <taxon>Polyplacidae</taxon>
        <taxon>Polyplax</taxon>
    </lineage>
</organism>
<name>A0AAN8SF31_POLSC</name>
<dbReference type="AlphaFoldDB" id="A0AAN8SF31"/>
<dbReference type="EMBL" id="JAWJWE010000001">
    <property type="protein sequence ID" value="KAK6645600.1"/>
    <property type="molecule type" value="Genomic_DNA"/>
</dbReference>